<feature type="transmembrane region" description="Helical" evidence="6">
    <location>
        <begin position="139"/>
        <end position="159"/>
    </location>
</feature>
<feature type="transmembrane region" description="Helical" evidence="6">
    <location>
        <begin position="70"/>
        <end position="92"/>
    </location>
</feature>
<feature type="region of interest" description="Disordered" evidence="5">
    <location>
        <begin position="203"/>
        <end position="298"/>
    </location>
</feature>
<feature type="compositionally biased region" description="Polar residues" evidence="5">
    <location>
        <begin position="271"/>
        <end position="294"/>
    </location>
</feature>
<keyword evidence="3 6" id="KW-1133">Transmembrane helix</keyword>
<feature type="transmembrane region" description="Helical" evidence="6">
    <location>
        <begin position="317"/>
        <end position="339"/>
    </location>
</feature>
<feature type="compositionally biased region" description="Basic and acidic residues" evidence="5">
    <location>
        <begin position="206"/>
        <end position="224"/>
    </location>
</feature>
<feature type="transmembrane region" description="Helical" evidence="6">
    <location>
        <begin position="6"/>
        <end position="29"/>
    </location>
</feature>
<dbReference type="GO" id="GO:0016020">
    <property type="term" value="C:membrane"/>
    <property type="evidence" value="ECO:0007669"/>
    <property type="project" value="UniProtKB-SubCell"/>
</dbReference>
<dbReference type="Pfam" id="PF03547">
    <property type="entry name" value="Mem_trans"/>
    <property type="match status" value="1"/>
</dbReference>
<dbReference type="InterPro" id="IPR004776">
    <property type="entry name" value="Mem_transp_PIN-like"/>
</dbReference>
<name>A0A0W0FKJ0_MONRR</name>
<feature type="transmembrane region" description="Helical" evidence="6">
    <location>
        <begin position="405"/>
        <end position="430"/>
    </location>
</feature>
<feature type="transmembrane region" description="Helical" evidence="6">
    <location>
        <begin position="442"/>
        <end position="462"/>
    </location>
</feature>
<protein>
    <submittedName>
        <fullName evidence="7">Putative auxin efflux carrier transmembrane protein</fullName>
    </submittedName>
</protein>
<keyword evidence="2 6" id="KW-0812">Transmembrane</keyword>
<feature type="transmembrane region" description="Helical" evidence="6">
    <location>
        <begin position="104"/>
        <end position="127"/>
    </location>
</feature>
<dbReference type="AlphaFoldDB" id="A0A0W0FKJ0"/>
<comment type="subcellular location">
    <subcellularLocation>
        <location evidence="1">Membrane</location>
        <topology evidence="1">Multi-pass membrane protein</topology>
    </subcellularLocation>
</comment>
<evidence type="ECO:0000256" key="1">
    <source>
        <dbReference type="ARBA" id="ARBA00004141"/>
    </source>
</evidence>
<evidence type="ECO:0000256" key="6">
    <source>
        <dbReference type="SAM" id="Phobius"/>
    </source>
</evidence>
<dbReference type="PANTHER" id="PTHR31274:SF1">
    <property type="entry name" value="AGL149CP"/>
    <property type="match status" value="1"/>
</dbReference>
<evidence type="ECO:0000256" key="3">
    <source>
        <dbReference type="ARBA" id="ARBA00022989"/>
    </source>
</evidence>
<dbReference type="InterPro" id="IPR040254">
    <property type="entry name" value="Ecm3-like"/>
</dbReference>
<accession>A0A0W0FKJ0</accession>
<feature type="transmembrane region" description="Helical" evidence="6">
    <location>
        <begin position="373"/>
        <end position="393"/>
    </location>
</feature>
<gene>
    <name evidence="7" type="ORF">WG66_10629</name>
</gene>
<comment type="caution">
    <text evidence="7">The sequence shown here is derived from an EMBL/GenBank/DDBJ whole genome shotgun (WGS) entry which is preliminary data.</text>
</comment>
<sequence length="502" mass="54684">MSSAGTIIWISIRPLLRLILCTACGFIITKADLFPTVAARSLGQIILNITLPCLMFSKAVPAFTPENVGAIGPLTLVAFLYGAIGIAVAYITKQLFWIPHRFRYGILVAGGWSNWGDIPTSVIMSLTSAAPFGGPQDQTLAVAYISVFILVYLITLFPLGGHLWVAKDFVGPDVEPDELREAIQKKRRALFWWFKDIRRSRRLREKRKDPEDPAPEPKESKPMDEPQSALPQGPRPRHSKHVSFFDDGTTAAPTEGITSPAPTEWLISPAPTVTATTENHQEPVLSTSKTQSASETEKSKLLGRYPRLLMVSGTVKTAIKSALTPASLAILTSFPIALIPKLKGLFVELPGSGIPNAPDNIPPLAFILDFTQFMGAASVPLGLIGLGSALARLHVPRDEWRTLPIGAILSLAVGKMIITPILGVLITQGFVHAGLINSEDKVVQFVCIFFSCLPTATTQVFLTQVYSGTGTAEYFSPFLIPQYIIMFFSMTGLTAYSLQYLF</sequence>
<evidence type="ECO:0000256" key="4">
    <source>
        <dbReference type="ARBA" id="ARBA00023136"/>
    </source>
</evidence>
<dbReference type="PANTHER" id="PTHR31274">
    <property type="entry name" value="PROTEIN ECM3"/>
    <property type="match status" value="1"/>
</dbReference>
<evidence type="ECO:0000256" key="2">
    <source>
        <dbReference type="ARBA" id="ARBA00022692"/>
    </source>
</evidence>
<dbReference type="EMBL" id="LATX01001882">
    <property type="protein sequence ID" value="KTB36770.1"/>
    <property type="molecule type" value="Genomic_DNA"/>
</dbReference>
<evidence type="ECO:0000313" key="8">
    <source>
        <dbReference type="Proteomes" id="UP000054988"/>
    </source>
</evidence>
<dbReference type="GO" id="GO:0055085">
    <property type="term" value="P:transmembrane transport"/>
    <property type="evidence" value="ECO:0007669"/>
    <property type="project" value="InterPro"/>
</dbReference>
<dbReference type="Proteomes" id="UP000054988">
    <property type="component" value="Unassembled WGS sequence"/>
</dbReference>
<feature type="transmembrane region" description="Helical" evidence="6">
    <location>
        <begin position="474"/>
        <end position="498"/>
    </location>
</feature>
<proteinExistence type="predicted"/>
<evidence type="ECO:0000256" key="5">
    <source>
        <dbReference type="SAM" id="MobiDB-lite"/>
    </source>
</evidence>
<dbReference type="eggNOG" id="ENOG502QU6H">
    <property type="taxonomic scope" value="Eukaryota"/>
</dbReference>
<evidence type="ECO:0000313" key="7">
    <source>
        <dbReference type="EMBL" id="KTB36770.1"/>
    </source>
</evidence>
<keyword evidence="4 6" id="KW-0472">Membrane</keyword>
<reference evidence="7 8" key="1">
    <citation type="submission" date="2015-12" db="EMBL/GenBank/DDBJ databases">
        <title>Draft genome sequence of Moniliophthora roreri, the causal agent of frosty pod rot of cacao.</title>
        <authorList>
            <person name="Aime M.C."/>
            <person name="Diaz-Valderrama J.R."/>
            <person name="Kijpornyongpan T."/>
            <person name="Phillips-Mora W."/>
        </authorList>
    </citation>
    <scope>NUCLEOTIDE SEQUENCE [LARGE SCALE GENOMIC DNA]</scope>
    <source>
        <strain evidence="7 8">MCA 2952</strain>
    </source>
</reference>
<organism evidence="7 8">
    <name type="scientific">Moniliophthora roreri</name>
    <name type="common">Frosty pod rot fungus</name>
    <name type="synonym">Monilia roreri</name>
    <dbReference type="NCBI Taxonomy" id="221103"/>
    <lineage>
        <taxon>Eukaryota</taxon>
        <taxon>Fungi</taxon>
        <taxon>Dikarya</taxon>
        <taxon>Basidiomycota</taxon>
        <taxon>Agaricomycotina</taxon>
        <taxon>Agaricomycetes</taxon>
        <taxon>Agaricomycetidae</taxon>
        <taxon>Agaricales</taxon>
        <taxon>Marasmiineae</taxon>
        <taxon>Marasmiaceae</taxon>
        <taxon>Moniliophthora</taxon>
    </lineage>
</organism>